<feature type="transmembrane region" description="Helical" evidence="4">
    <location>
        <begin position="37"/>
        <end position="55"/>
    </location>
</feature>
<keyword evidence="4" id="KW-1133">Transmembrane helix</keyword>
<comment type="caution">
    <text evidence="6">The sequence shown here is derived from an EMBL/GenBank/DDBJ whole genome shotgun (WGS) entry which is preliminary data.</text>
</comment>
<dbReference type="EMBL" id="JANCYW010000004">
    <property type="protein sequence ID" value="KAK4535339.1"/>
    <property type="molecule type" value="Genomic_DNA"/>
</dbReference>
<evidence type="ECO:0000313" key="6">
    <source>
        <dbReference type="EMBL" id="KAK4535339.1"/>
    </source>
</evidence>
<keyword evidence="4" id="KW-0812">Transmembrane</keyword>
<evidence type="ECO:0000256" key="4">
    <source>
        <dbReference type="SAM" id="Phobius"/>
    </source>
</evidence>
<dbReference type="InterPro" id="IPR036691">
    <property type="entry name" value="Endo/exonu/phosph_ase_sf"/>
</dbReference>
<protein>
    <recommendedName>
        <fullName evidence="2">sphingomyelin phosphodiesterase</fullName>
        <ecNumber evidence="2">3.1.4.12</ecNumber>
    </recommendedName>
</protein>
<feature type="domain" description="Endonuclease/exonuclease/phosphatase" evidence="5">
    <location>
        <begin position="101"/>
        <end position="410"/>
    </location>
</feature>
<dbReference type="AlphaFoldDB" id="A0AAV9IT55"/>
<dbReference type="GO" id="GO:0005737">
    <property type="term" value="C:cytoplasm"/>
    <property type="evidence" value="ECO:0007669"/>
    <property type="project" value="TreeGrafter"/>
</dbReference>
<comment type="similarity">
    <text evidence="1">Belongs to the neutral sphingomyelinase family.</text>
</comment>
<dbReference type="EC" id="3.1.4.12" evidence="2"/>
<gene>
    <name evidence="6" type="ORF">CDCA_CDCA04G1364</name>
</gene>
<dbReference type="PANTHER" id="PTHR16320">
    <property type="entry name" value="SPHINGOMYELINASE FAMILY MEMBER"/>
    <property type="match status" value="1"/>
</dbReference>
<dbReference type="PANTHER" id="PTHR16320:SF1">
    <property type="entry name" value="SPHINGOMYELINASE DDB_G0288017"/>
    <property type="match status" value="1"/>
</dbReference>
<name>A0AAV9IT55_CYACA</name>
<dbReference type="CDD" id="cd09078">
    <property type="entry name" value="nSMase"/>
    <property type="match status" value="1"/>
</dbReference>
<evidence type="ECO:0000259" key="5">
    <source>
        <dbReference type="Pfam" id="PF03372"/>
    </source>
</evidence>
<keyword evidence="7" id="KW-1185">Reference proteome</keyword>
<organism evidence="6 7">
    <name type="scientific">Cyanidium caldarium</name>
    <name type="common">Red alga</name>
    <dbReference type="NCBI Taxonomy" id="2771"/>
    <lineage>
        <taxon>Eukaryota</taxon>
        <taxon>Rhodophyta</taxon>
        <taxon>Bangiophyceae</taxon>
        <taxon>Cyanidiales</taxon>
        <taxon>Cyanidiaceae</taxon>
        <taxon>Cyanidium</taxon>
    </lineage>
</organism>
<dbReference type="Proteomes" id="UP001301350">
    <property type="component" value="Unassembled WGS sequence"/>
</dbReference>
<keyword evidence="3" id="KW-0378">Hydrolase</keyword>
<dbReference type="InterPro" id="IPR005135">
    <property type="entry name" value="Endo/exonuclease/phosphatase"/>
</dbReference>
<proteinExistence type="inferred from homology"/>
<evidence type="ECO:0000313" key="7">
    <source>
        <dbReference type="Proteomes" id="UP001301350"/>
    </source>
</evidence>
<evidence type="ECO:0000256" key="2">
    <source>
        <dbReference type="ARBA" id="ARBA00012369"/>
    </source>
</evidence>
<evidence type="ECO:0000256" key="3">
    <source>
        <dbReference type="ARBA" id="ARBA00022801"/>
    </source>
</evidence>
<dbReference type="InterPro" id="IPR038772">
    <property type="entry name" value="Sph/SMPD2-like"/>
</dbReference>
<dbReference type="Gene3D" id="3.60.10.10">
    <property type="entry name" value="Endonuclease/exonuclease/phosphatase"/>
    <property type="match status" value="1"/>
</dbReference>
<evidence type="ECO:0000256" key="1">
    <source>
        <dbReference type="ARBA" id="ARBA00006335"/>
    </source>
</evidence>
<dbReference type="SUPFAM" id="SSF56219">
    <property type="entry name" value="DNase I-like"/>
    <property type="match status" value="1"/>
</dbReference>
<dbReference type="GO" id="GO:0005576">
    <property type="term" value="C:extracellular region"/>
    <property type="evidence" value="ECO:0007669"/>
    <property type="project" value="InterPro"/>
</dbReference>
<accession>A0AAV9IT55</accession>
<reference evidence="6 7" key="1">
    <citation type="submission" date="2022-07" db="EMBL/GenBank/DDBJ databases">
        <title>Genome-wide signatures of adaptation to extreme environments.</title>
        <authorList>
            <person name="Cho C.H."/>
            <person name="Yoon H.S."/>
        </authorList>
    </citation>
    <scope>NUCLEOTIDE SEQUENCE [LARGE SCALE GENOMIC DNA]</scope>
    <source>
        <strain evidence="6 7">DBV 063 E5</strain>
    </source>
</reference>
<sequence>MRWARVLGLAVAITAALLTVRVELDKAGALILDKASWVLVAFSCWGIVGACWRLWRRRLCAYYEAQAERELAAARATDSVSSVASAPPASPNSVRVRLLSYNVFIRPPGVTSHGNDYKDERLGRILAQLILRDADVVALQELFALGAPRRAAFLATAAKLGGYRYSTSLPYPPPLLCWPPKVVDGGVTILSRHPIVASHHTTYRSAHWRYIDVLTAKGVLHARIALPAPLNTAQSSGRLEVDMFATHAQAGDIRHRGIAGVRRRQIHQLATFLHRHGSATRPLIVCGDLNVNGRRSATDSSDSEEYREMMQILQQSPRKGSADAIRPSFRDLLREEHHGTHPITVGDVDADGRPVEHSLAGAKDRACRKRLDYVLVRETASMPLDAIRTRVVTFRVQPPEKTPFEQLSDHYALESILDWKMNG</sequence>
<dbReference type="InterPro" id="IPR017766">
    <property type="entry name" value="Sphingomyelinase/PLipase_C"/>
</dbReference>
<keyword evidence="4" id="KW-0472">Membrane</keyword>
<dbReference type="Pfam" id="PF03372">
    <property type="entry name" value="Exo_endo_phos"/>
    <property type="match status" value="1"/>
</dbReference>
<dbReference type="GO" id="GO:0004767">
    <property type="term" value="F:sphingomyelin phosphodiesterase activity"/>
    <property type="evidence" value="ECO:0007669"/>
    <property type="project" value="UniProtKB-EC"/>
</dbReference>